<organism evidence="1 2">
    <name type="scientific">Spiroplasma platyhelix PALS-1</name>
    <dbReference type="NCBI Taxonomy" id="1276218"/>
    <lineage>
        <taxon>Bacteria</taxon>
        <taxon>Bacillati</taxon>
        <taxon>Mycoplasmatota</taxon>
        <taxon>Mollicutes</taxon>
        <taxon>Entomoplasmatales</taxon>
        <taxon>Spiroplasmataceae</taxon>
        <taxon>Spiroplasma</taxon>
    </lineage>
</organism>
<evidence type="ECO:0000313" key="1">
    <source>
        <dbReference type="EMBL" id="NKE38200.1"/>
    </source>
</evidence>
<dbReference type="Proteomes" id="UP000584587">
    <property type="component" value="Unassembled WGS sequence"/>
</dbReference>
<proteinExistence type="predicted"/>
<dbReference type="AlphaFoldDB" id="A0A846TPK3"/>
<comment type="caution">
    <text evidence="1">The sequence shown here is derived from an EMBL/GenBank/DDBJ whole genome shotgun (WGS) entry which is preliminary data.</text>
</comment>
<accession>A0A846TPK3</accession>
<keyword evidence="2" id="KW-1185">Reference proteome</keyword>
<reference evidence="1 2" key="1">
    <citation type="submission" date="2020-04" db="EMBL/GenBank/DDBJ databases">
        <title>Complete genome sequence of Spiroplasma platyhelix ATCC 51748, an insect isolate.</title>
        <authorList>
            <person name="Green E.A."/>
            <person name="Klassen J.L."/>
        </authorList>
    </citation>
    <scope>NUCLEOTIDE SEQUENCE [LARGE SCALE GENOMIC DNA]</scope>
    <source>
        <strain evidence="1 2">PALS-1</strain>
    </source>
</reference>
<dbReference type="RefSeq" id="WP_168104678.1">
    <property type="nucleotide sequence ID" value="NZ_CP051215.1"/>
</dbReference>
<dbReference type="EMBL" id="JAAVVK010000001">
    <property type="protein sequence ID" value="NKE38200.1"/>
    <property type="molecule type" value="Genomic_DNA"/>
</dbReference>
<sequence>MNLNFDFNTYDSLFNNFKKSMAQLSRSKHSITGEITEPLLNNEQYALSGDDLAIKYSKDKSCLLPASHDAITLSYDLVKSSYRLNLIEFRYRNEKNLKPRKSIPDMINKFAGMKKILSHFHIWYENYLTFLIFECNPIPSNRQRINLLIYNIESQAKRKCPEINLQCQTMSLFNEKINEFLNYK</sequence>
<gene>
    <name evidence="1" type="ORF">HER12_00300</name>
</gene>
<protein>
    <submittedName>
        <fullName evidence="1">Uncharacterized protein</fullName>
    </submittedName>
</protein>
<name>A0A846TPK3_9MOLU</name>
<evidence type="ECO:0000313" key="2">
    <source>
        <dbReference type="Proteomes" id="UP000584587"/>
    </source>
</evidence>